<dbReference type="InterPro" id="IPR000276">
    <property type="entry name" value="GPCR_Rhodpsn"/>
</dbReference>
<dbReference type="InParanoid" id="A0A6P9DEJ5"/>
<evidence type="ECO:0000256" key="5">
    <source>
        <dbReference type="ARBA" id="ARBA00023136"/>
    </source>
</evidence>
<dbReference type="FunFam" id="1.20.1070.10:FF:000003">
    <property type="entry name" value="Olfactory receptor"/>
    <property type="match status" value="1"/>
</dbReference>
<organism evidence="11 12">
    <name type="scientific">Pantherophis guttatus</name>
    <name type="common">Corn snake</name>
    <name type="synonym">Elaphe guttata</name>
    <dbReference type="NCBI Taxonomy" id="94885"/>
    <lineage>
        <taxon>Eukaryota</taxon>
        <taxon>Metazoa</taxon>
        <taxon>Chordata</taxon>
        <taxon>Craniata</taxon>
        <taxon>Vertebrata</taxon>
        <taxon>Euteleostomi</taxon>
        <taxon>Lepidosauria</taxon>
        <taxon>Squamata</taxon>
        <taxon>Bifurcata</taxon>
        <taxon>Unidentata</taxon>
        <taxon>Episquamata</taxon>
        <taxon>Toxicofera</taxon>
        <taxon>Serpentes</taxon>
        <taxon>Colubroidea</taxon>
        <taxon>Colubridae</taxon>
        <taxon>Colubrinae</taxon>
        <taxon>Pantherophis</taxon>
    </lineage>
</organism>
<evidence type="ECO:0000256" key="9">
    <source>
        <dbReference type="RuleBase" id="RU363047"/>
    </source>
</evidence>
<keyword evidence="3 9" id="KW-1133">Transmembrane helix</keyword>
<keyword evidence="6 8" id="KW-0675">Receptor</keyword>
<keyword evidence="9" id="KW-1003">Cell membrane</keyword>
<keyword evidence="9" id="KW-0716">Sensory transduction</keyword>
<evidence type="ECO:0000256" key="2">
    <source>
        <dbReference type="ARBA" id="ARBA00022692"/>
    </source>
</evidence>
<comment type="subcellular location">
    <subcellularLocation>
        <location evidence="9">Cell membrane</location>
        <topology evidence="9">Multi-pass membrane protein</topology>
    </subcellularLocation>
    <subcellularLocation>
        <location evidence="1">Membrane</location>
        <topology evidence="1">Multi-pass membrane protein</topology>
    </subcellularLocation>
</comment>
<dbReference type="GO" id="GO:0004984">
    <property type="term" value="F:olfactory receptor activity"/>
    <property type="evidence" value="ECO:0007669"/>
    <property type="project" value="InterPro"/>
</dbReference>
<evidence type="ECO:0000256" key="8">
    <source>
        <dbReference type="RuleBase" id="RU000688"/>
    </source>
</evidence>
<evidence type="ECO:0000256" key="6">
    <source>
        <dbReference type="ARBA" id="ARBA00023170"/>
    </source>
</evidence>
<feature type="transmembrane region" description="Helical" evidence="9">
    <location>
        <begin position="141"/>
        <end position="162"/>
    </location>
</feature>
<keyword evidence="11" id="KW-1185">Reference proteome</keyword>
<accession>A0A6P9DEJ5</accession>
<evidence type="ECO:0000256" key="1">
    <source>
        <dbReference type="ARBA" id="ARBA00004141"/>
    </source>
</evidence>
<keyword evidence="4 8" id="KW-0297">G-protein coupled receptor</keyword>
<dbReference type="PROSITE" id="PS50262">
    <property type="entry name" value="G_PROTEIN_RECEP_F1_2"/>
    <property type="match status" value="1"/>
</dbReference>
<dbReference type="Gene3D" id="1.20.1070.10">
    <property type="entry name" value="Rhodopsin 7-helix transmembrane proteins"/>
    <property type="match status" value="1"/>
</dbReference>
<dbReference type="GO" id="GO:0005886">
    <property type="term" value="C:plasma membrane"/>
    <property type="evidence" value="ECO:0007669"/>
    <property type="project" value="UniProtKB-SubCell"/>
</dbReference>
<keyword evidence="5 9" id="KW-0472">Membrane</keyword>
<dbReference type="InterPro" id="IPR000725">
    <property type="entry name" value="Olfact_rcpt"/>
</dbReference>
<sequence>MFLCSCSLYIFMTVPYPFCLKKAGQSFSLVSHNKMLAHEGTMALHHNTTKVTEFILLGFTSERNLQLLLLSFFFPIYLLSVAGNLGLAILIRADRALHTPMYYFLSHLALMDLCSCCTVAPKMLLGLLKGCDTIPIPACALQMFIFAAISDAECCLLAVMAYDRYVAICRPLHYGTAMPQHLCHLLVIASYAAGMTSAAIHSSMAFRLPFCSANTLDHFFCDIPLVLALACADTQINQLLLLVVCGTIQSITLLTITASYGIILWTVGRTGSFRAMSTCGSHLTVVGVLYGTLLFMYLRPDDTYAPQTDKMTSVFYTVAIPTLNPAIYSLRNTEVKQAVKKRLSKICHQT</sequence>
<keyword evidence="2 8" id="KW-0812">Transmembrane</keyword>
<evidence type="ECO:0000313" key="12">
    <source>
        <dbReference type="RefSeq" id="XP_034289780.1"/>
    </source>
</evidence>
<keyword evidence="9" id="KW-0552">Olfaction</keyword>
<dbReference type="PRINTS" id="PR00245">
    <property type="entry name" value="OLFACTORYR"/>
</dbReference>
<evidence type="ECO:0000313" key="11">
    <source>
        <dbReference type="Proteomes" id="UP001652622"/>
    </source>
</evidence>
<dbReference type="KEGG" id="pgut:117675351"/>
<dbReference type="AlphaFoldDB" id="A0A6P9DEJ5"/>
<evidence type="ECO:0000256" key="4">
    <source>
        <dbReference type="ARBA" id="ARBA00023040"/>
    </source>
</evidence>
<evidence type="ECO:0000259" key="10">
    <source>
        <dbReference type="PROSITE" id="PS50262"/>
    </source>
</evidence>
<dbReference type="SUPFAM" id="SSF81321">
    <property type="entry name" value="Family A G protein-coupled receptor-like"/>
    <property type="match status" value="1"/>
</dbReference>
<feature type="transmembrane region" description="Helical" evidence="9">
    <location>
        <begin position="182"/>
        <end position="200"/>
    </location>
</feature>
<feature type="transmembrane region" description="Helical" evidence="9">
    <location>
        <begin position="102"/>
        <end position="121"/>
    </location>
</feature>
<evidence type="ECO:0000256" key="7">
    <source>
        <dbReference type="ARBA" id="ARBA00023224"/>
    </source>
</evidence>
<reference evidence="12" key="1">
    <citation type="submission" date="2025-08" db="UniProtKB">
        <authorList>
            <consortium name="RefSeq"/>
        </authorList>
    </citation>
    <scope>IDENTIFICATION</scope>
    <source>
        <tissue evidence="12">Blood</tissue>
    </source>
</reference>
<name>A0A6P9DEJ5_PANGU</name>
<dbReference type="Proteomes" id="UP001652622">
    <property type="component" value="Unplaced"/>
</dbReference>
<dbReference type="RefSeq" id="XP_034289780.1">
    <property type="nucleotide sequence ID" value="XM_034433889.1"/>
</dbReference>
<feature type="domain" description="G-protein coupled receptors family 1 profile" evidence="10">
    <location>
        <begin position="83"/>
        <end position="328"/>
    </location>
</feature>
<dbReference type="GeneID" id="117675351"/>
<feature type="transmembrane region" description="Helical" evidence="9">
    <location>
        <begin position="313"/>
        <end position="330"/>
    </location>
</feature>
<dbReference type="PROSITE" id="PS00237">
    <property type="entry name" value="G_PROTEIN_RECEP_F1_1"/>
    <property type="match status" value="1"/>
</dbReference>
<dbReference type="Pfam" id="PF13853">
    <property type="entry name" value="7tm_4"/>
    <property type="match status" value="1"/>
</dbReference>
<dbReference type="GO" id="GO:0004930">
    <property type="term" value="F:G protein-coupled receptor activity"/>
    <property type="evidence" value="ECO:0007669"/>
    <property type="project" value="UniProtKB-KW"/>
</dbReference>
<protein>
    <recommendedName>
        <fullName evidence="9">Olfactory receptor</fullName>
    </recommendedName>
</protein>
<dbReference type="PRINTS" id="PR00237">
    <property type="entry name" value="GPCRRHODOPSN"/>
</dbReference>
<feature type="transmembrane region" description="Helical" evidence="9">
    <location>
        <begin position="279"/>
        <end position="298"/>
    </location>
</feature>
<dbReference type="PANTHER" id="PTHR48018">
    <property type="entry name" value="OLFACTORY RECEPTOR"/>
    <property type="match status" value="1"/>
</dbReference>
<proteinExistence type="inferred from homology"/>
<dbReference type="OMA" id="RFSKICH"/>
<keyword evidence="7 8" id="KW-0807">Transducer</keyword>
<feature type="transmembrane region" description="Helical" evidence="9">
    <location>
        <begin position="239"/>
        <end position="267"/>
    </location>
</feature>
<gene>
    <name evidence="12" type="primary">LOC117675351</name>
</gene>
<evidence type="ECO:0000256" key="3">
    <source>
        <dbReference type="ARBA" id="ARBA00022989"/>
    </source>
</evidence>
<dbReference type="InterPro" id="IPR017452">
    <property type="entry name" value="GPCR_Rhodpsn_7TM"/>
</dbReference>
<comment type="similarity">
    <text evidence="8">Belongs to the G-protein coupled receptor 1 family.</text>
</comment>
<feature type="transmembrane region" description="Helical" evidence="9">
    <location>
        <begin position="67"/>
        <end position="90"/>
    </location>
</feature>